<feature type="transmembrane region" description="Helical" evidence="1">
    <location>
        <begin position="224"/>
        <end position="240"/>
    </location>
</feature>
<dbReference type="AlphaFoldDB" id="A0A1F5ZK06"/>
<dbReference type="EMBL" id="MFJL01000041">
    <property type="protein sequence ID" value="OGG12808.1"/>
    <property type="molecule type" value="Genomic_DNA"/>
</dbReference>
<feature type="transmembrane region" description="Helical" evidence="1">
    <location>
        <begin position="478"/>
        <end position="496"/>
    </location>
</feature>
<keyword evidence="1" id="KW-0472">Membrane</keyword>
<organism evidence="2 3">
    <name type="scientific">Candidatus Gottesmanbacteria bacterium RIFCSPHIGHO2_02_FULL_39_11</name>
    <dbReference type="NCBI Taxonomy" id="1798382"/>
    <lineage>
        <taxon>Bacteria</taxon>
        <taxon>Candidatus Gottesmaniibacteriota</taxon>
    </lineage>
</organism>
<name>A0A1F5ZK06_9BACT</name>
<dbReference type="STRING" id="1798382.A3D77_07165"/>
<evidence type="ECO:0000313" key="2">
    <source>
        <dbReference type="EMBL" id="OGG12808.1"/>
    </source>
</evidence>
<feature type="transmembrane region" description="Helical" evidence="1">
    <location>
        <begin position="399"/>
        <end position="415"/>
    </location>
</feature>
<accession>A0A1F5ZK06</accession>
<comment type="caution">
    <text evidence="2">The sequence shown here is derived from an EMBL/GenBank/DDBJ whole genome shotgun (WGS) entry which is preliminary data.</text>
</comment>
<keyword evidence="1" id="KW-1133">Transmembrane helix</keyword>
<evidence type="ECO:0008006" key="4">
    <source>
        <dbReference type="Google" id="ProtNLM"/>
    </source>
</evidence>
<dbReference type="PANTHER" id="PTHR38454:SF1">
    <property type="entry name" value="INTEGRAL MEMBRANE PROTEIN"/>
    <property type="match status" value="1"/>
</dbReference>
<dbReference type="Proteomes" id="UP000176923">
    <property type="component" value="Unassembled WGS sequence"/>
</dbReference>
<feature type="transmembrane region" description="Helical" evidence="1">
    <location>
        <begin position="450"/>
        <end position="471"/>
    </location>
</feature>
<proteinExistence type="predicted"/>
<feature type="transmembrane region" description="Helical" evidence="1">
    <location>
        <begin position="112"/>
        <end position="134"/>
    </location>
</feature>
<feature type="transmembrane region" description="Helical" evidence="1">
    <location>
        <begin position="155"/>
        <end position="173"/>
    </location>
</feature>
<evidence type="ECO:0000313" key="3">
    <source>
        <dbReference type="Proteomes" id="UP000176923"/>
    </source>
</evidence>
<feature type="transmembrane region" description="Helical" evidence="1">
    <location>
        <begin position="427"/>
        <end position="444"/>
    </location>
</feature>
<sequence length="747" mass="85966">MKKLSSFFTDRKIFLFLVGLGGIFFYPFFIFGKIPIPSDALVGLYYPFRDTLNTRYPNGYPYKNPLITDPVRQQYVWRELSVDAFRKGKLPLWNPYSFAGTPLLANFQSASFYPLNILFFIFSFPFAWGILVSLQPTLSLIFMYFYLRELKITKAASVVGSLAFSFSGFSISWLTWNTVGHTVLWLPLILLSGEKIIKNTSLKWSLVLLFSLCSSFFAGHLQTFFYIGVFSLIYFVAKLINGIRHPGFIYPENPYDVRKKLIVFFIFVILFTAITSVQWIPTLGFISQSARNADQANWQKEGWFVPPQNLLQFFAPDFFGNPATGNYYGVWNYGEFIGYIGMIPLFFALYAALKLKDKKSIFFVSIIMVSIVLITDNPVSEIPYRLNIPYIGTSQPTRLMSLIDFSLAVLASLGVDQLRSNTKQKRSVLFSIAIILMLLGIWTFSRNPVARNNLYLSIFLGLIIILTTQAYRIRPSKIVLPVYLLVTVFDLFRFGWKFTPFTSTDLLYPQSSLLSYLEDNSHNYRVMANDRRILPPNVSSHYKIQDVSGYDPLYLLSYNKFVSSWNSNSLNLKPSAFNRIVTPQNYESPVSDLLGIKYLLSLTPVQSLKWEYVMRDGETYLYQNKDVLPRAYLAQTVFQKETDQDVMREVLNNKNSDSAFSTENITLGSKSLTPSESAVIENYEENDIRIKVISGDTRMLVLTDPYYKTWKAFVDEKETQIFKVNFLFRGVVIPSGEHIIEFKNYLF</sequence>
<feature type="transmembrane region" description="Helical" evidence="1">
    <location>
        <begin position="261"/>
        <end position="280"/>
    </location>
</feature>
<dbReference type="PANTHER" id="PTHR38454">
    <property type="entry name" value="INTEGRAL MEMBRANE PROTEIN-RELATED"/>
    <property type="match status" value="1"/>
</dbReference>
<keyword evidence="1" id="KW-0812">Transmembrane</keyword>
<feature type="transmembrane region" description="Helical" evidence="1">
    <location>
        <begin position="336"/>
        <end position="353"/>
    </location>
</feature>
<dbReference type="InterPro" id="IPR018580">
    <property type="entry name" value="Uncharacterised_YfhO"/>
</dbReference>
<evidence type="ECO:0000256" key="1">
    <source>
        <dbReference type="SAM" id="Phobius"/>
    </source>
</evidence>
<reference evidence="2 3" key="1">
    <citation type="journal article" date="2016" name="Nat. Commun.">
        <title>Thousands of microbial genomes shed light on interconnected biogeochemical processes in an aquifer system.</title>
        <authorList>
            <person name="Anantharaman K."/>
            <person name="Brown C.T."/>
            <person name="Hug L.A."/>
            <person name="Sharon I."/>
            <person name="Castelle C.J."/>
            <person name="Probst A.J."/>
            <person name="Thomas B.C."/>
            <person name="Singh A."/>
            <person name="Wilkins M.J."/>
            <person name="Karaoz U."/>
            <person name="Brodie E.L."/>
            <person name="Williams K.H."/>
            <person name="Hubbard S.S."/>
            <person name="Banfield J.F."/>
        </authorList>
    </citation>
    <scope>NUCLEOTIDE SEQUENCE [LARGE SCALE GENOMIC DNA]</scope>
</reference>
<feature type="transmembrane region" description="Helical" evidence="1">
    <location>
        <begin position="360"/>
        <end position="379"/>
    </location>
</feature>
<dbReference type="Pfam" id="PF09586">
    <property type="entry name" value="YfhO"/>
    <property type="match status" value="2"/>
</dbReference>
<gene>
    <name evidence="2" type="ORF">A3D77_07165</name>
</gene>
<protein>
    <recommendedName>
        <fullName evidence="4">Membrane protein 6-pyruvoyl-tetrahydropterin synthase-related domain-containing protein</fullName>
    </recommendedName>
</protein>
<feature type="transmembrane region" description="Helical" evidence="1">
    <location>
        <begin position="12"/>
        <end position="31"/>
    </location>
</feature>